<dbReference type="EMBL" id="JAMFTS010000003">
    <property type="protein sequence ID" value="KAJ4781133.1"/>
    <property type="molecule type" value="Genomic_DNA"/>
</dbReference>
<dbReference type="Proteomes" id="UP001140206">
    <property type="component" value="Chromosome 3"/>
</dbReference>
<proteinExistence type="predicted"/>
<dbReference type="SUPFAM" id="SSF52058">
    <property type="entry name" value="L domain-like"/>
    <property type="match status" value="1"/>
</dbReference>
<dbReference type="InterPro" id="IPR055414">
    <property type="entry name" value="LRR_R13L4/SHOC2-like"/>
</dbReference>
<dbReference type="Gene3D" id="3.80.10.10">
    <property type="entry name" value="Ribonuclease Inhibitor"/>
    <property type="match status" value="1"/>
</dbReference>
<evidence type="ECO:0000313" key="4">
    <source>
        <dbReference type="Proteomes" id="UP001140206"/>
    </source>
</evidence>
<evidence type="ECO:0000256" key="1">
    <source>
        <dbReference type="ARBA" id="ARBA00022737"/>
    </source>
</evidence>
<name>A0AAV8ERI6_9POAL</name>
<keyword evidence="1" id="KW-0677">Repeat</keyword>
<reference evidence="3" key="1">
    <citation type="submission" date="2022-08" db="EMBL/GenBank/DDBJ databases">
        <authorList>
            <person name="Marques A."/>
        </authorList>
    </citation>
    <scope>NUCLEOTIDE SEQUENCE</scope>
    <source>
        <strain evidence="3">RhyPub2mFocal</strain>
        <tissue evidence="3">Leaves</tissue>
    </source>
</reference>
<organism evidence="3 4">
    <name type="scientific">Rhynchospora pubera</name>
    <dbReference type="NCBI Taxonomy" id="906938"/>
    <lineage>
        <taxon>Eukaryota</taxon>
        <taxon>Viridiplantae</taxon>
        <taxon>Streptophyta</taxon>
        <taxon>Embryophyta</taxon>
        <taxon>Tracheophyta</taxon>
        <taxon>Spermatophyta</taxon>
        <taxon>Magnoliopsida</taxon>
        <taxon>Liliopsida</taxon>
        <taxon>Poales</taxon>
        <taxon>Cyperaceae</taxon>
        <taxon>Cyperoideae</taxon>
        <taxon>Rhynchosporeae</taxon>
        <taxon>Rhynchospora</taxon>
    </lineage>
</organism>
<dbReference type="PANTHER" id="PTHR15140">
    <property type="entry name" value="TUBULIN-SPECIFIC CHAPERONE E"/>
    <property type="match status" value="1"/>
</dbReference>
<dbReference type="InterPro" id="IPR032675">
    <property type="entry name" value="LRR_dom_sf"/>
</dbReference>
<protein>
    <submittedName>
        <fullName evidence="3">CC-NBS-LRR class disease resistance protein</fullName>
    </submittedName>
</protein>
<sequence>MQLSVMHDVYHSILTKTTNYGSSNKKLRSLFIFGKSLTDYSGFRLLIVLEMHNCLLRLEGQKWFKELIQLRYLGFFDCEIVGGSQIPKEICHMQNLQTLNCEKTWYIELPESLWSIKTLKHVRTNCTETLPPPSDDLTFTNLQTLQDVRLEHTQGELYSFPSLYELGLRNYGKSWDPIIGLLRNKTLRKLVHLSMIGRDVPLDVVDMRRFIFFEHLQCLELWGLWCHYVSLRAHFFPSCLTKLLLGWCEFTEDPMPELGKLQNLKILSLGYKAYIGRQMTCPVGGFPQLRELILWGQENVDINIEEGTMSMLKRFKIALRSWRIPDVQHLTKLEEFTILMYEASFSEEEIQKMRQENQHKLNHIRAVVIKRF</sequence>
<evidence type="ECO:0000313" key="3">
    <source>
        <dbReference type="EMBL" id="KAJ4781133.1"/>
    </source>
</evidence>
<dbReference type="AlphaFoldDB" id="A0AAV8ERI6"/>
<keyword evidence="4" id="KW-1185">Reference proteome</keyword>
<dbReference type="PANTHER" id="PTHR15140:SF37">
    <property type="entry name" value="UBIQUITIN-LIKE DOMAIN-CONTAINING PROTEIN"/>
    <property type="match status" value="1"/>
</dbReference>
<gene>
    <name evidence="3" type="ORF">LUZ62_065390</name>
</gene>
<evidence type="ECO:0000259" key="2">
    <source>
        <dbReference type="Pfam" id="PF23598"/>
    </source>
</evidence>
<accession>A0AAV8ERI6</accession>
<dbReference type="Pfam" id="PF23598">
    <property type="entry name" value="LRR_14"/>
    <property type="match status" value="1"/>
</dbReference>
<feature type="domain" description="Disease resistance R13L4/SHOC-2-like LRR" evidence="2">
    <location>
        <begin position="26"/>
        <end position="361"/>
    </location>
</feature>
<comment type="caution">
    <text evidence="3">The sequence shown here is derived from an EMBL/GenBank/DDBJ whole genome shotgun (WGS) entry which is preliminary data.</text>
</comment>